<dbReference type="OrthoDB" id="5177904at2"/>
<dbReference type="HOGENOM" id="CLU_056519_1_1_11"/>
<dbReference type="SUPFAM" id="SSF56281">
    <property type="entry name" value="Metallo-hydrolase/oxidoreductase"/>
    <property type="match status" value="1"/>
</dbReference>
<keyword evidence="4" id="KW-0862">Zinc</keyword>
<keyword evidence="2" id="KW-0479">Metal-binding</keyword>
<evidence type="ECO:0000256" key="4">
    <source>
        <dbReference type="ARBA" id="ARBA00022833"/>
    </source>
</evidence>
<dbReference type="AlphaFoldDB" id="D3F4M4"/>
<evidence type="ECO:0000256" key="3">
    <source>
        <dbReference type="ARBA" id="ARBA00022801"/>
    </source>
</evidence>
<sequence>MAVGVKVGEAEVFALFDGRHPFNLEWHYPSIGDEQWEPYTETGPKDLNFGAFLVKLDGKTILIDTGWGPQFAPPGGLESPPQLLDELAAIGVAPEDVDVVALTHIHPDHIGWNLIVGDDGSVAPRFPNARYLVPEDDIDHYRRRVDAGERIHPSIIEQGLGLTALDVTELVRDGAEVVPGLRAVHAPGHTPGHTLYVLDSAGERFVVLADIAHHPAVLHETDWVQSFDWEPEQARENRERLLKEYEESGCLLAAGHFPYPSLGRIGRDGDGRRVWIEEDVDA</sequence>
<evidence type="ECO:0000313" key="7">
    <source>
        <dbReference type="Proteomes" id="UP000008229"/>
    </source>
</evidence>
<dbReference type="GO" id="GO:0046872">
    <property type="term" value="F:metal ion binding"/>
    <property type="evidence" value="ECO:0007669"/>
    <property type="project" value="UniProtKB-KW"/>
</dbReference>
<dbReference type="InterPro" id="IPR051013">
    <property type="entry name" value="MBL_superfamily_lactonases"/>
</dbReference>
<evidence type="ECO:0000256" key="2">
    <source>
        <dbReference type="ARBA" id="ARBA00022723"/>
    </source>
</evidence>
<dbReference type="CDD" id="cd16277">
    <property type="entry name" value="metallo-hydrolase-like_MBL-fold"/>
    <property type="match status" value="1"/>
</dbReference>
<keyword evidence="7" id="KW-1185">Reference proteome</keyword>
<organism evidence="6 7">
    <name type="scientific">Conexibacter woesei (strain DSM 14684 / CCUG 47730 / CIP 108061 / JCM 11494 / NBRC 100937 / ID131577)</name>
    <dbReference type="NCBI Taxonomy" id="469383"/>
    <lineage>
        <taxon>Bacteria</taxon>
        <taxon>Bacillati</taxon>
        <taxon>Actinomycetota</taxon>
        <taxon>Thermoleophilia</taxon>
        <taxon>Solirubrobacterales</taxon>
        <taxon>Conexibacteraceae</taxon>
        <taxon>Conexibacter</taxon>
    </lineage>
</organism>
<dbReference type="GO" id="GO:0016787">
    <property type="term" value="F:hydrolase activity"/>
    <property type="evidence" value="ECO:0007669"/>
    <property type="project" value="UniProtKB-KW"/>
</dbReference>
<dbReference type="KEGG" id="cwo:Cwoe_4066"/>
<dbReference type="Gene3D" id="3.60.15.10">
    <property type="entry name" value="Ribonuclease Z/Hydroxyacylglutathione hydrolase-like"/>
    <property type="match status" value="1"/>
</dbReference>
<gene>
    <name evidence="6" type="ordered locus">Cwoe_4066</name>
</gene>
<dbReference type="PANTHER" id="PTHR42978:SF6">
    <property type="entry name" value="QUORUM-QUENCHING LACTONASE YTNP-RELATED"/>
    <property type="match status" value="1"/>
</dbReference>
<evidence type="ECO:0000313" key="6">
    <source>
        <dbReference type="EMBL" id="ADB52481.1"/>
    </source>
</evidence>
<proteinExistence type="inferred from homology"/>
<evidence type="ECO:0000259" key="5">
    <source>
        <dbReference type="SMART" id="SM00849"/>
    </source>
</evidence>
<dbReference type="RefSeq" id="WP_012935532.1">
    <property type="nucleotide sequence ID" value="NC_013739.1"/>
</dbReference>
<dbReference type="InterPro" id="IPR001279">
    <property type="entry name" value="Metallo-B-lactamas"/>
</dbReference>
<protein>
    <submittedName>
        <fullName evidence="6">Beta-lactamase domain protein</fullName>
    </submittedName>
</protein>
<dbReference type="SMART" id="SM00849">
    <property type="entry name" value="Lactamase_B"/>
    <property type="match status" value="1"/>
</dbReference>
<keyword evidence="3" id="KW-0378">Hydrolase</keyword>
<reference evidence="7" key="2">
    <citation type="submission" date="2010-01" db="EMBL/GenBank/DDBJ databases">
        <title>The complete genome of Conexibacter woesei DSM 14684.</title>
        <authorList>
            <consortium name="US DOE Joint Genome Institute (JGI-PGF)"/>
            <person name="Lucas S."/>
            <person name="Copeland A."/>
            <person name="Lapidus A."/>
            <person name="Glavina del Rio T."/>
            <person name="Dalin E."/>
            <person name="Tice H."/>
            <person name="Bruce D."/>
            <person name="Goodwin L."/>
            <person name="Pitluck S."/>
            <person name="Kyrpides N."/>
            <person name="Mavromatis K."/>
            <person name="Ivanova N."/>
            <person name="Mikhailova N."/>
            <person name="Chertkov O."/>
            <person name="Brettin T."/>
            <person name="Detter J.C."/>
            <person name="Han C."/>
            <person name="Larimer F."/>
            <person name="Land M."/>
            <person name="Hauser L."/>
            <person name="Markowitz V."/>
            <person name="Cheng J.-F."/>
            <person name="Hugenholtz P."/>
            <person name="Woyke T."/>
            <person name="Wu D."/>
            <person name="Pukall R."/>
            <person name="Steenblock K."/>
            <person name="Schneider S."/>
            <person name="Klenk H.-P."/>
            <person name="Eisen J.A."/>
        </authorList>
    </citation>
    <scope>NUCLEOTIDE SEQUENCE [LARGE SCALE GENOMIC DNA]</scope>
    <source>
        <strain evidence="7">DSM 14684 / CIP 108061 / JCM 11494 / NBRC 100937 / ID131577</strain>
    </source>
</reference>
<feature type="domain" description="Metallo-beta-lactamase" evidence="5">
    <location>
        <begin position="48"/>
        <end position="256"/>
    </location>
</feature>
<evidence type="ECO:0000256" key="1">
    <source>
        <dbReference type="ARBA" id="ARBA00007749"/>
    </source>
</evidence>
<accession>D3F4M4</accession>
<name>D3F4M4_CONWI</name>
<dbReference type="Pfam" id="PF00753">
    <property type="entry name" value="Lactamase_B"/>
    <property type="match status" value="1"/>
</dbReference>
<dbReference type="Proteomes" id="UP000008229">
    <property type="component" value="Chromosome"/>
</dbReference>
<comment type="similarity">
    <text evidence="1">Belongs to the metallo-beta-lactamase superfamily.</text>
</comment>
<reference evidence="6 7" key="1">
    <citation type="journal article" date="2010" name="Stand. Genomic Sci.">
        <title>Complete genome sequence of Conexibacter woesei type strain (ID131577).</title>
        <authorList>
            <person name="Pukall R."/>
            <person name="Lapidus A."/>
            <person name="Glavina Del Rio T."/>
            <person name="Copeland A."/>
            <person name="Tice H."/>
            <person name="Cheng J.-F."/>
            <person name="Lucas S."/>
            <person name="Chen F."/>
            <person name="Nolan M."/>
            <person name="Bruce D."/>
            <person name="Goodwin L."/>
            <person name="Pitluck S."/>
            <person name="Mavromatis K."/>
            <person name="Ivanova N."/>
            <person name="Ovchinnikova G."/>
            <person name="Pati A."/>
            <person name="Chen A."/>
            <person name="Palaniappan K."/>
            <person name="Land M."/>
            <person name="Hauser L."/>
            <person name="Chang Y.-J."/>
            <person name="Jeffries C.D."/>
            <person name="Chain P."/>
            <person name="Meincke L."/>
            <person name="Sims D."/>
            <person name="Brettin T."/>
            <person name="Detter J.C."/>
            <person name="Rohde M."/>
            <person name="Goeker M."/>
            <person name="Bristow J."/>
            <person name="Eisen J.A."/>
            <person name="Markowitz V."/>
            <person name="Kyrpides N.C."/>
            <person name="Klenk H.-P."/>
            <person name="Hugenholtz P."/>
        </authorList>
    </citation>
    <scope>NUCLEOTIDE SEQUENCE [LARGE SCALE GENOMIC DNA]</scope>
    <source>
        <strain evidence="7">DSM 14684 / CIP 108061 / JCM 11494 / NBRC 100937 / ID131577</strain>
    </source>
</reference>
<dbReference type="InterPro" id="IPR036866">
    <property type="entry name" value="RibonucZ/Hydroxyglut_hydro"/>
</dbReference>
<dbReference type="PANTHER" id="PTHR42978">
    <property type="entry name" value="QUORUM-QUENCHING LACTONASE YTNP-RELATED-RELATED"/>
    <property type="match status" value="1"/>
</dbReference>
<dbReference type="eggNOG" id="COG0491">
    <property type="taxonomic scope" value="Bacteria"/>
</dbReference>
<dbReference type="EMBL" id="CP001854">
    <property type="protein sequence ID" value="ADB52481.1"/>
    <property type="molecule type" value="Genomic_DNA"/>
</dbReference>
<dbReference type="STRING" id="469383.Cwoe_4066"/>